<evidence type="ECO:0000256" key="6">
    <source>
        <dbReference type="SAM" id="Phobius"/>
    </source>
</evidence>
<keyword evidence="2" id="KW-0145">Chemotaxis</keyword>
<evidence type="ECO:0000256" key="5">
    <source>
        <dbReference type="SAM" id="MobiDB-lite"/>
    </source>
</evidence>
<feature type="region of interest" description="Disordered" evidence="5">
    <location>
        <begin position="843"/>
        <end position="871"/>
    </location>
</feature>
<dbReference type="PROSITE" id="PS50111">
    <property type="entry name" value="CHEMOTAXIS_TRANSDUC_2"/>
    <property type="match status" value="1"/>
</dbReference>
<feature type="transmembrane region" description="Helical" evidence="6">
    <location>
        <begin position="12"/>
        <end position="31"/>
    </location>
</feature>
<dbReference type="CDD" id="cd06225">
    <property type="entry name" value="HAMP"/>
    <property type="match status" value="2"/>
</dbReference>
<protein>
    <submittedName>
        <fullName evidence="9">Methyl-accepting chemotaxis protein</fullName>
    </submittedName>
</protein>
<dbReference type="GO" id="GO:0007165">
    <property type="term" value="P:signal transduction"/>
    <property type="evidence" value="ECO:0007669"/>
    <property type="project" value="UniProtKB-KW"/>
</dbReference>
<keyword evidence="10" id="KW-1185">Reference proteome</keyword>
<dbReference type="GO" id="GO:0016020">
    <property type="term" value="C:membrane"/>
    <property type="evidence" value="ECO:0007669"/>
    <property type="project" value="UniProtKB-SubCell"/>
</dbReference>
<reference evidence="9 10" key="1">
    <citation type="submission" date="2016-10" db="EMBL/GenBank/DDBJ databases">
        <authorList>
            <person name="de Groot N.N."/>
        </authorList>
    </citation>
    <scope>NUCLEOTIDE SEQUENCE [LARGE SCALE GENOMIC DNA]</scope>
    <source>
        <strain evidence="9 10">DSM 26656</strain>
    </source>
</reference>
<keyword evidence="6" id="KW-0812">Transmembrane</keyword>
<dbReference type="Pfam" id="PF18947">
    <property type="entry name" value="HAMP_2"/>
    <property type="match status" value="1"/>
</dbReference>
<dbReference type="InterPro" id="IPR004089">
    <property type="entry name" value="MCPsignal_dom"/>
</dbReference>
<dbReference type="Gene3D" id="6.10.340.10">
    <property type="match status" value="1"/>
</dbReference>
<dbReference type="Pfam" id="PF00672">
    <property type="entry name" value="HAMP"/>
    <property type="match status" value="1"/>
</dbReference>
<proteinExistence type="inferred from homology"/>
<name>A0A1H6ADN9_9HYPH</name>
<keyword evidence="6" id="KW-0472">Membrane</keyword>
<evidence type="ECO:0000259" key="8">
    <source>
        <dbReference type="PROSITE" id="PS50885"/>
    </source>
</evidence>
<dbReference type="PANTHER" id="PTHR43531:SF11">
    <property type="entry name" value="METHYL-ACCEPTING CHEMOTAXIS PROTEIN 3"/>
    <property type="match status" value="1"/>
</dbReference>
<sequence>MIRNILTANGWSIRSTLLAVISFLGIIIALFCIEGLNTTYSIYNSAKRVSTLTEINKNLFEALVNFRSERGDTPSALTLPSDKNQESVRGVLQRREKVDSAMGATQTIFSGLDAGSIGPAYGELKKSYAELKQLREAIDSDLKQPLASRDAALPNRVLSFGAKLLQNLEDTVNVVEAEMRALNPALSDLITARSMSWSTRALGGGVAVVLNPAVAQQRPLDAKETSTLMAADARMSFAWNVVRDIVATPQSSAVLKEAFTKADNAYFSGPFKALRESLVQTVTTGGKPQIDVVKWRDEVTGALDHIAAVTRITIQILNQTAAAQAQTAFLHLLGYLGLLAATALIAVFSLSMVRSRVIAPLAAITAAMGKLANGQSDVAIPYSDRQDEIGQMGAALTVFQDNLGKVRKLEEQERAAATVRLARAQSMEAVVSDVGDVVAATAAGDFSARLQIEQADEQMQKLVSGINEINAVVDSATTEFAEALRSIAAGDLTQRIDTAYRGKFADLKGAINDTVERLSSTVQTIQMTSADVGLAAREINMGADDLSKRTEEQASSLEETAATTEELAASVKASAQASKEAAAIADEAMQAAQSGGVIASQAVEAMARIESASQKISDIIRVIDDIAFQTNLLALNAAVEAARAGDAGKGFAVVASEVRTLAQRSGAAAKDISGLISSSNAEVGEGVKLVRQAGQQLDQILQASQKVAVTIADISAAAGEQAGGIDEMSQAVAHLDEMTQQNAALAEQSAASASSLTGKIGQLNDLVAAFKTGHEAENPPARYQPALIVPARAPAPPARTQAARPVPVGKPAAVAASAPRASAKAVGAGSEPERLRNLAEAAFAQTKATTNKPAPRKVANGRANDAGWEEF</sequence>
<dbReference type="AlphaFoldDB" id="A0A1H6ADN9"/>
<dbReference type="PROSITE" id="PS50885">
    <property type="entry name" value="HAMP"/>
    <property type="match status" value="2"/>
</dbReference>
<feature type="domain" description="HAMP" evidence="8">
    <location>
        <begin position="355"/>
        <end position="408"/>
    </location>
</feature>
<dbReference type="PANTHER" id="PTHR43531">
    <property type="entry name" value="PROTEIN ICFG"/>
    <property type="match status" value="1"/>
</dbReference>
<evidence type="ECO:0000313" key="10">
    <source>
        <dbReference type="Proteomes" id="UP000236743"/>
    </source>
</evidence>
<dbReference type="InterPro" id="IPR003660">
    <property type="entry name" value="HAMP_dom"/>
</dbReference>
<feature type="transmembrane region" description="Helical" evidence="6">
    <location>
        <begin position="328"/>
        <end position="350"/>
    </location>
</feature>
<dbReference type="SMART" id="SM00283">
    <property type="entry name" value="MA"/>
    <property type="match status" value="1"/>
</dbReference>
<dbReference type="SUPFAM" id="SSF158472">
    <property type="entry name" value="HAMP domain-like"/>
    <property type="match status" value="1"/>
</dbReference>
<keyword evidence="6" id="KW-1133">Transmembrane helix</keyword>
<dbReference type="CDD" id="cd11386">
    <property type="entry name" value="MCP_signal"/>
    <property type="match status" value="1"/>
</dbReference>
<dbReference type="SUPFAM" id="SSF58104">
    <property type="entry name" value="Methyl-accepting chemotaxis protein (MCP) signaling domain"/>
    <property type="match status" value="1"/>
</dbReference>
<dbReference type="EMBL" id="FNUY01000005">
    <property type="protein sequence ID" value="SEG46155.1"/>
    <property type="molecule type" value="Genomic_DNA"/>
</dbReference>
<dbReference type="FunFam" id="1.10.287.950:FF:000001">
    <property type="entry name" value="Methyl-accepting chemotaxis sensory transducer"/>
    <property type="match status" value="1"/>
</dbReference>
<dbReference type="SMART" id="SM00304">
    <property type="entry name" value="HAMP"/>
    <property type="match status" value="3"/>
</dbReference>
<feature type="domain" description="Methyl-accepting transducer" evidence="7">
    <location>
        <begin position="528"/>
        <end position="757"/>
    </location>
</feature>
<evidence type="ECO:0000256" key="1">
    <source>
        <dbReference type="ARBA" id="ARBA00004370"/>
    </source>
</evidence>
<dbReference type="InterPro" id="IPR051310">
    <property type="entry name" value="MCP_chemotaxis"/>
</dbReference>
<organism evidence="9 10">
    <name type="scientific">Bosea lathyri</name>
    <dbReference type="NCBI Taxonomy" id="1036778"/>
    <lineage>
        <taxon>Bacteria</taxon>
        <taxon>Pseudomonadati</taxon>
        <taxon>Pseudomonadota</taxon>
        <taxon>Alphaproteobacteria</taxon>
        <taxon>Hyphomicrobiales</taxon>
        <taxon>Boseaceae</taxon>
        <taxon>Bosea</taxon>
    </lineage>
</organism>
<dbReference type="Proteomes" id="UP000236743">
    <property type="component" value="Unassembled WGS sequence"/>
</dbReference>
<dbReference type="GO" id="GO:0006935">
    <property type="term" value="P:chemotaxis"/>
    <property type="evidence" value="ECO:0007669"/>
    <property type="project" value="UniProtKB-KW"/>
</dbReference>
<dbReference type="Gene3D" id="1.10.287.950">
    <property type="entry name" value="Methyl-accepting chemotaxis protein"/>
    <property type="match status" value="1"/>
</dbReference>
<evidence type="ECO:0000256" key="2">
    <source>
        <dbReference type="ARBA" id="ARBA00022500"/>
    </source>
</evidence>
<gene>
    <name evidence="9" type="ORF">SAMN04488115_105348</name>
</gene>
<evidence type="ECO:0000256" key="4">
    <source>
        <dbReference type="PROSITE-ProRule" id="PRU00284"/>
    </source>
</evidence>
<evidence type="ECO:0000259" key="7">
    <source>
        <dbReference type="PROSITE" id="PS50111"/>
    </source>
</evidence>
<comment type="similarity">
    <text evidence="3">Belongs to the methyl-accepting chemotaxis (MCP) protein family.</text>
</comment>
<keyword evidence="4" id="KW-0807">Transducer</keyword>
<accession>A0A1H6ADN9</accession>
<evidence type="ECO:0000256" key="3">
    <source>
        <dbReference type="ARBA" id="ARBA00029447"/>
    </source>
</evidence>
<evidence type="ECO:0000313" key="9">
    <source>
        <dbReference type="EMBL" id="SEG46155.1"/>
    </source>
</evidence>
<dbReference type="Pfam" id="PF00015">
    <property type="entry name" value="MCPsignal"/>
    <property type="match status" value="1"/>
</dbReference>
<feature type="domain" description="HAMP" evidence="8">
    <location>
        <begin position="478"/>
        <end position="523"/>
    </location>
</feature>
<comment type="subcellular location">
    <subcellularLocation>
        <location evidence="1">Membrane</location>
    </subcellularLocation>
</comment>